<protein>
    <submittedName>
        <fullName evidence="1">Nuclear pore complex protein NUP98A</fullName>
    </submittedName>
</protein>
<name>A0ACC0I821_9ERIC</name>
<dbReference type="Proteomes" id="UP001060215">
    <property type="component" value="Chromosome 6"/>
</dbReference>
<accession>A0ACC0I821</accession>
<evidence type="ECO:0000313" key="2">
    <source>
        <dbReference type="Proteomes" id="UP001060215"/>
    </source>
</evidence>
<sequence>MFGSTTSFGQSSNSPFGSPSVSGQNGNASNNQFIPKPCGSTTSFGSPTGGSMFYGTSTSIFGANSSSSESTSTSTFGAPLYSAFGSSSAPAFGSSSLSFGGSSTFGQKPVFGGFALNPNQSNSFWNSLPQNQTTFQSSPFGSSTSFGASTQNSSGSAHSPDFGAPISSHNCVSAFGFGTGGGAFGAGAPNTLEPSKTSVFGVSKDSSFGASRSPTFGTSSTTGFGFGTIPTFGQSISASGSSSSFGTVLSAFGDQNSFAGAQSTTRTFGTTGFGQSVFGSQHGGSRVAAYTATAEVDDGSSAAKLESISAMTINKDKSHEELRWEDYLSGDKGGIGGSTVQSSSFDPSPTLAQSPDNPFYSSTASNSVGPQISSTPFAPQSTTPTFETTGFGHLPFGSQHGGSRLAAYTATAEVDGVVSTQHAAKLQSISAMPINKDKSHEEFRWEDYQSGDKVGSSTFGQKPVFGGFASKSNQSLPQNQTTFQSSPFGSSTSFGASTQNSSGSACSPAFGAPISSHNCVAAFGFGTGGGAFGAGAPNTLEPSKASVFGVSKDSSFGSSRSPTFGTSSTTGFGFGTTPTLGQSTSASGSSSSFGTALSAFGDQNSFLGTQSTTPTFGTTGFGQSVFGSQHGGSRVAAYTATAEVDDGSSAAKLESISAMTINKDKSHEELRWEDYLSGDRGGPHCMGQSAGGIGGSTVQSSSFDPSPTLAQSPDNPFYSSTASNSVVPQTSSTPFGPQSTMPTFETTGFGHLVFGSQHGGSRVAAYTATAEVDGAVSTQHAAKLQSISAMPINKDKCHEEFRWEDYQSGDKGGPRCMSQSAGGIGIGGSTIHSNHICPPTSSQSSVNPFCSLTASNPFAHQTSSNPFATTVPEFSSSFFNKLPSANSFGTSSSSTTSPFVIVPAPAPQFGPLPSIFSFTASGFNSGLSSVATQSSPLVQSVAPFAHNFSIKSVANSSSQPNNFIAPSTECQWGGNLFSSTLCPVSMSNPAGFSQITPSFSSPSQPTQSAQTTDAFANRKFPQPSAGLSGVVGNTGVLGQKTFSQPSATQSSVALQPAPNVSPFGALPAMPPLSIGHPGSIPSIQYGISSMPVLDKPAASVRMPSLLTSRHLSQSRIRLPARKYDPKSDGPKVPFFRNDEEMTTTPKTDALFVPRENPRATVMANTEKRSSLVASLHVHKNGKISAEVFTPALLNGSICQDEDDRLAENSSDKEGCSSLNSNYKPIGAHNYNIFHKGSSLHIKTTGCKASEPTILREHVANVEPLMPQLARSEYYTKPQILELSVKERAEPGFCSHVKDFVVGRHGYGNIKFLGETDVRKLDLDSLVQFNTREVVVYMDEKNKPPVGQGLNKAADVTLYNVKCTDKKTGKEYINGPNVDKYRGMLIKKATEQGAEFVSYDPVEGEWKFRVKHFSQYKF</sequence>
<reference evidence="1 2" key="1">
    <citation type="journal article" date="2022" name="Plant J.">
        <title>Chromosome-level genome of Camellia lanceoleosa provides a valuable resource for understanding genome evolution and self-incompatibility.</title>
        <authorList>
            <person name="Gong W."/>
            <person name="Xiao S."/>
            <person name="Wang L."/>
            <person name="Liao Z."/>
            <person name="Chang Y."/>
            <person name="Mo W."/>
            <person name="Hu G."/>
            <person name="Li W."/>
            <person name="Zhao G."/>
            <person name="Zhu H."/>
            <person name="Hu X."/>
            <person name="Ji K."/>
            <person name="Xiang X."/>
            <person name="Song Q."/>
            <person name="Yuan D."/>
            <person name="Jin S."/>
            <person name="Zhang L."/>
        </authorList>
    </citation>
    <scope>NUCLEOTIDE SEQUENCE [LARGE SCALE GENOMIC DNA]</scope>
    <source>
        <strain evidence="1">SQ_2022a</strain>
    </source>
</reference>
<dbReference type="EMBL" id="CM045763">
    <property type="protein sequence ID" value="KAI8021148.1"/>
    <property type="molecule type" value="Genomic_DNA"/>
</dbReference>
<keyword evidence="2" id="KW-1185">Reference proteome</keyword>
<proteinExistence type="predicted"/>
<evidence type="ECO:0000313" key="1">
    <source>
        <dbReference type="EMBL" id="KAI8021148.1"/>
    </source>
</evidence>
<comment type="caution">
    <text evidence="1">The sequence shown here is derived from an EMBL/GenBank/DDBJ whole genome shotgun (WGS) entry which is preliminary data.</text>
</comment>
<gene>
    <name evidence="1" type="ORF">LOK49_LG03G03421</name>
</gene>
<organism evidence="1 2">
    <name type="scientific">Camellia lanceoleosa</name>
    <dbReference type="NCBI Taxonomy" id="1840588"/>
    <lineage>
        <taxon>Eukaryota</taxon>
        <taxon>Viridiplantae</taxon>
        <taxon>Streptophyta</taxon>
        <taxon>Embryophyta</taxon>
        <taxon>Tracheophyta</taxon>
        <taxon>Spermatophyta</taxon>
        <taxon>Magnoliopsida</taxon>
        <taxon>eudicotyledons</taxon>
        <taxon>Gunneridae</taxon>
        <taxon>Pentapetalae</taxon>
        <taxon>asterids</taxon>
        <taxon>Ericales</taxon>
        <taxon>Theaceae</taxon>
        <taxon>Camellia</taxon>
    </lineage>
</organism>